<keyword evidence="3" id="KW-1185">Reference proteome</keyword>
<feature type="compositionally biased region" description="Basic and acidic residues" evidence="1">
    <location>
        <begin position="1"/>
        <end position="12"/>
    </location>
</feature>
<evidence type="ECO:0000313" key="3">
    <source>
        <dbReference type="Proteomes" id="UP000005226"/>
    </source>
</evidence>
<organism evidence="2 3">
    <name type="scientific">Takifugu rubripes</name>
    <name type="common">Japanese pufferfish</name>
    <name type="synonym">Fugu rubripes</name>
    <dbReference type="NCBI Taxonomy" id="31033"/>
    <lineage>
        <taxon>Eukaryota</taxon>
        <taxon>Metazoa</taxon>
        <taxon>Chordata</taxon>
        <taxon>Craniata</taxon>
        <taxon>Vertebrata</taxon>
        <taxon>Euteleostomi</taxon>
        <taxon>Actinopterygii</taxon>
        <taxon>Neopterygii</taxon>
        <taxon>Teleostei</taxon>
        <taxon>Neoteleostei</taxon>
        <taxon>Acanthomorphata</taxon>
        <taxon>Eupercaria</taxon>
        <taxon>Tetraodontiformes</taxon>
        <taxon>Tetradontoidea</taxon>
        <taxon>Tetraodontidae</taxon>
        <taxon>Takifugu</taxon>
    </lineage>
</organism>
<dbReference type="Ensembl" id="ENSTRUT00000068651.1">
    <property type="protein sequence ID" value="ENSTRUP00000081989.1"/>
    <property type="gene ID" value="ENSTRUG00000028716.1"/>
</dbReference>
<reference evidence="2" key="3">
    <citation type="submission" date="2025-09" db="UniProtKB">
        <authorList>
            <consortium name="Ensembl"/>
        </authorList>
    </citation>
    <scope>IDENTIFICATION</scope>
</reference>
<reference evidence="2" key="2">
    <citation type="submission" date="2025-08" db="UniProtKB">
        <authorList>
            <consortium name="Ensembl"/>
        </authorList>
    </citation>
    <scope>IDENTIFICATION</scope>
</reference>
<feature type="compositionally biased region" description="Polar residues" evidence="1">
    <location>
        <begin position="17"/>
        <end position="30"/>
    </location>
</feature>
<feature type="region of interest" description="Disordered" evidence="1">
    <location>
        <begin position="1"/>
        <end position="32"/>
    </location>
</feature>
<evidence type="ECO:0000313" key="2">
    <source>
        <dbReference type="Ensembl" id="ENSTRUP00000081989.1"/>
    </source>
</evidence>
<name>A0A674P8H7_TAKRU</name>
<dbReference type="InParanoid" id="A0A674P8H7"/>
<proteinExistence type="predicted"/>
<dbReference type="Proteomes" id="UP000005226">
    <property type="component" value="Chromosome 7"/>
</dbReference>
<sequence length="61" mass="6982">MLLQTEGEREPGWKSSKLGQRTSESLTTHSENQRRVVVNHAGHLRVQCTEVVMEQSCLEFI</sequence>
<accession>A0A674P8H7</accession>
<evidence type="ECO:0000256" key="1">
    <source>
        <dbReference type="SAM" id="MobiDB-lite"/>
    </source>
</evidence>
<protein>
    <submittedName>
        <fullName evidence="2">Uncharacterized protein</fullName>
    </submittedName>
</protein>
<reference evidence="2 3" key="1">
    <citation type="journal article" date="2011" name="Genome Biol. Evol.">
        <title>Integration of the genetic map and genome assembly of fugu facilitates insights into distinct features of genome evolution in teleosts and mammals.</title>
        <authorList>
            <person name="Kai W."/>
            <person name="Kikuchi K."/>
            <person name="Tohari S."/>
            <person name="Chew A.K."/>
            <person name="Tay A."/>
            <person name="Fujiwara A."/>
            <person name="Hosoya S."/>
            <person name="Suetake H."/>
            <person name="Naruse K."/>
            <person name="Brenner S."/>
            <person name="Suzuki Y."/>
            <person name="Venkatesh B."/>
        </authorList>
    </citation>
    <scope>NUCLEOTIDE SEQUENCE [LARGE SCALE GENOMIC DNA]</scope>
</reference>
<dbReference type="AlphaFoldDB" id="A0A674P8H7"/>